<dbReference type="PANTHER" id="PTHR13302:SF8">
    <property type="entry name" value="CONSERVED OLIGOMERIC GOLGI COMPLEX SUBUNIT 3"/>
    <property type="match status" value="1"/>
</dbReference>
<dbReference type="GO" id="GO:0006886">
    <property type="term" value="P:intracellular protein transport"/>
    <property type="evidence" value="ECO:0007669"/>
    <property type="project" value="InterPro"/>
</dbReference>
<keyword evidence="4" id="KW-0813">Transport</keyword>
<evidence type="ECO:0000313" key="13">
    <source>
        <dbReference type="Proteomes" id="UP001367676"/>
    </source>
</evidence>
<dbReference type="Proteomes" id="UP001367676">
    <property type="component" value="Unassembled WGS sequence"/>
</dbReference>
<evidence type="ECO:0000256" key="5">
    <source>
        <dbReference type="ARBA" id="ARBA00022927"/>
    </source>
</evidence>
<evidence type="ECO:0000256" key="9">
    <source>
        <dbReference type="SAM" id="MobiDB-lite"/>
    </source>
</evidence>
<evidence type="ECO:0000313" key="12">
    <source>
        <dbReference type="EMBL" id="KAK7603161.1"/>
    </source>
</evidence>
<evidence type="ECO:0000256" key="4">
    <source>
        <dbReference type="ARBA" id="ARBA00022448"/>
    </source>
</evidence>
<accession>A0AAN9TS14</accession>
<sequence>MDPARGMKTVADSSSNLAINEKLHEWEKLENCSAPLSTFQRNICLDLGDEVTTRPFSKYLLPESADSVDRSGDSNDLKIRTTRQFLDWYTGLSTEWLDHDNDKYESCLLKVIEKRDKCDEILKKVDESIFHLEELKSVYNEVSSKTNPLHSVSEKLSSDEALLNSALENINMKLSPFQVIESVIKRLESSAIAVTSNAFIDLLDDIDNCHAYFKAHESYKESASYLLKTRHCLSRALMDVKSYITSVLDATKIGPSSAATLPSPGSDSVTDAKKGSKFMAHYGRFQSMAARLKPLLLQLETRADKSYEYECALEECQKYYVHLRQQTIVPPLRDSITQLISSRVGDYCSLLRSAATQLIYMSQDEDKLYYKFFSKPCKTFSEFLESTCSILYDTMRPLIIHIKHMETLAEFCSILRVEIVQDHVQNNKSLEAFGNVAEQLLRDVQERLVFRANVYFKTDILQFNPSPGDLAYPEKLEMMKNIADEIRAQESVGLTRYDSRLSLTSINSGGDSIRSGSRVSKSHPSSSPADLHGMWYPTIRRTLVCLSRLYRCVEKPVFQGLAQEAIVCCCQNVEEATQMISKNKSLLDGYLFQIKHILILREQIAPFQVDFTITEMSLDFNQLKSAAYGLLQKEKLFTFGSNNAILEFILHGSPLLRENYLDSRKIVDKQLKTTCESFISSATSNVVAPMSNVMQQIQNFRKLNKDGNLKEQPFGQPENVRNIVVESVKKVKSFIPSLLHKMELYLANPDTQFILYKPIKTNIISTFTKMQNIISENFEKDDQLLIGCPSPEQITVLLSSTILSKKNSIDVSNRGH</sequence>
<evidence type="ECO:0000256" key="7">
    <source>
        <dbReference type="ARBA" id="ARBA00023136"/>
    </source>
</evidence>
<dbReference type="Pfam" id="PF20671">
    <property type="entry name" value="COG3_C"/>
    <property type="match status" value="1"/>
</dbReference>
<proteinExistence type="inferred from homology"/>
<feature type="region of interest" description="Disordered" evidence="9">
    <location>
        <begin position="508"/>
        <end position="528"/>
    </location>
</feature>
<dbReference type="Pfam" id="PF04136">
    <property type="entry name" value="COG3_N"/>
    <property type="match status" value="1"/>
</dbReference>
<feature type="domain" description="Conserved oligomeric Golgi complex subunit 3 C-terminal" evidence="11">
    <location>
        <begin position="280"/>
        <end position="622"/>
    </location>
</feature>
<gene>
    <name evidence="12" type="ORF">V9T40_003160</name>
</gene>
<dbReference type="EMBL" id="JBBCAQ010000006">
    <property type="protein sequence ID" value="KAK7603161.1"/>
    <property type="molecule type" value="Genomic_DNA"/>
</dbReference>
<dbReference type="InterPro" id="IPR048685">
    <property type="entry name" value="COG3_C"/>
</dbReference>
<feature type="compositionally biased region" description="Low complexity" evidence="9">
    <location>
        <begin position="515"/>
        <end position="527"/>
    </location>
</feature>
<reference evidence="12 13" key="1">
    <citation type="submission" date="2024-03" db="EMBL/GenBank/DDBJ databases">
        <title>Adaptation during the transition from Ophiocordyceps entomopathogen to insect associate is accompanied by gene loss and intensified selection.</title>
        <authorList>
            <person name="Ward C.M."/>
            <person name="Onetto C.A."/>
            <person name="Borneman A.R."/>
        </authorList>
    </citation>
    <scope>NUCLEOTIDE SEQUENCE [LARGE SCALE GENOMIC DNA]</scope>
    <source>
        <strain evidence="12">AWRI1</strain>
        <tissue evidence="12">Single Adult Female</tissue>
    </source>
</reference>
<dbReference type="GO" id="GO:0005801">
    <property type="term" value="C:cis-Golgi network"/>
    <property type="evidence" value="ECO:0007669"/>
    <property type="project" value="InterPro"/>
</dbReference>
<evidence type="ECO:0000256" key="2">
    <source>
        <dbReference type="ARBA" id="ARBA00009936"/>
    </source>
</evidence>
<comment type="caution">
    <text evidence="12">The sequence shown here is derived from an EMBL/GenBank/DDBJ whole genome shotgun (WGS) entry which is preliminary data.</text>
</comment>
<evidence type="ECO:0000256" key="1">
    <source>
        <dbReference type="ARBA" id="ARBA00004395"/>
    </source>
</evidence>
<evidence type="ECO:0000256" key="3">
    <source>
        <dbReference type="ARBA" id="ARBA00020976"/>
    </source>
</evidence>
<comment type="similarity">
    <text evidence="2">Belongs to the COG3 family.</text>
</comment>
<evidence type="ECO:0000256" key="8">
    <source>
        <dbReference type="ARBA" id="ARBA00031339"/>
    </source>
</evidence>
<dbReference type="GO" id="GO:0007030">
    <property type="term" value="P:Golgi organization"/>
    <property type="evidence" value="ECO:0007669"/>
    <property type="project" value="TreeGrafter"/>
</dbReference>
<evidence type="ECO:0000259" key="10">
    <source>
        <dbReference type="Pfam" id="PF04136"/>
    </source>
</evidence>
<dbReference type="GO" id="GO:0006891">
    <property type="term" value="P:intra-Golgi vesicle-mediated transport"/>
    <property type="evidence" value="ECO:0007669"/>
    <property type="project" value="TreeGrafter"/>
</dbReference>
<keyword evidence="13" id="KW-1185">Reference proteome</keyword>
<protein>
    <recommendedName>
        <fullName evidence="3">Conserved oligomeric Golgi complex subunit 3</fullName>
    </recommendedName>
    <alternativeName>
        <fullName evidence="8">Component of oligomeric Golgi complex 3</fullName>
    </alternativeName>
</protein>
<feature type="domain" description="Conserved oligomeric Golgi complex subunit 3 N-terminal" evidence="10">
    <location>
        <begin position="111"/>
        <end position="249"/>
    </location>
</feature>
<keyword evidence="6" id="KW-0333">Golgi apparatus</keyword>
<organism evidence="12 13">
    <name type="scientific">Parthenolecanium corni</name>
    <dbReference type="NCBI Taxonomy" id="536013"/>
    <lineage>
        <taxon>Eukaryota</taxon>
        <taxon>Metazoa</taxon>
        <taxon>Ecdysozoa</taxon>
        <taxon>Arthropoda</taxon>
        <taxon>Hexapoda</taxon>
        <taxon>Insecta</taxon>
        <taxon>Pterygota</taxon>
        <taxon>Neoptera</taxon>
        <taxon>Paraneoptera</taxon>
        <taxon>Hemiptera</taxon>
        <taxon>Sternorrhyncha</taxon>
        <taxon>Coccoidea</taxon>
        <taxon>Coccidae</taxon>
        <taxon>Parthenolecanium</taxon>
    </lineage>
</organism>
<dbReference type="InterPro" id="IPR007265">
    <property type="entry name" value="COG_su3"/>
</dbReference>
<dbReference type="AlphaFoldDB" id="A0AAN9TS14"/>
<dbReference type="GO" id="GO:0000139">
    <property type="term" value="C:Golgi membrane"/>
    <property type="evidence" value="ECO:0007669"/>
    <property type="project" value="UniProtKB-SubCell"/>
</dbReference>
<evidence type="ECO:0000256" key="6">
    <source>
        <dbReference type="ARBA" id="ARBA00023034"/>
    </source>
</evidence>
<keyword evidence="7" id="KW-0472">Membrane</keyword>
<dbReference type="InterPro" id="IPR048320">
    <property type="entry name" value="COG3_N"/>
</dbReference>
<keyword evidence="5" id="KW-0653">Protein transport</keyword>
<comment type="subcellular location">
    <subcellularLocation>
        <location evidence="1">Golgi apparatus membrane</location>
        <topology evidence="1">Peripheral membrane protein</topology>
    </subcellularLocation>
</comment>
<evidence type="ECO:0000259" key="11">
    <source>
        <dbReference type="Pfam" id="PF20671"/>
    </source>
</evidence>
<name>A0AAN9TS14_9HEMI</name>
<dbReference type="PANTHER" id="PTHR13302">
    <property type="entry name" value="CONSERVED OLIGOMERIC GOLGI COMPLEX COMPONENT 3"/>
    <property type="match status" value="1"/>
</dbReference>
<dbReference type="GO" id="GO:0017119">
    <property type="term" value="C:Golgi transport complex"/>
    <property type="evidence" value="ECO:0007669"/>
    <property type="project" value="TreeGrafter"/>
</dbReference>